<proteinExistence type="predicted"/>
<feature type="compositionally biased region" description="Polar residues" evidence="1">
    <location>
        <begin position="1"/>
        <end position="18"/>
    </location>
</feature>
<feature type="region of interest" description="Disordered" evidence="1">
    <location>
        <begin position="1"/>
        <end position="41"/>
    </location>
</feature>
<protein>
    <submittedName>
        <fullName evidence="3">Uncharacterized protein</fullName>
    </submittedName>
</protein>
<accession>A0AAN7WG99</accession>
<organism evidence="3 4">
    <name type="scientific">Elasticomyces elasticus</name>
    <dbReference type="NCBI Taxonomy" id="574655"/>
    <lineage>
        <taxon>Eukaryota</taxon>
        <taxon>Fungi</taxon>
        <taxon>Dikarya</taxon>
        <taxon>Ascomycota</taxon>
        <taxon>Pezizomycotina</taxon>
        <taxon>Dothideomycetes</taxon>
        <taxon>Dothideomycetidae</taxon>
        <taxon>Mycosphaerellales</taxon>
        <taxon>Teratosphaeriaceae</taxon>
        <taxon>Elasticomyces</taxon>
    </lineage>
</organism>
<keyword evidence="2" id="KW-0812">Transmembrane</keyword>
<reference evidence="3" key="1">
    <citation type="submission" date="2023-08" db="EMBL/GenBank/DDBJ databases">
        <title>Black Yeasts Isolated from many extreme environments.</title>
        <authorList>
            <person name="Coleine C."/>
            <person name="Stajich J.E."/>
            <person name="Selbmann L."/>
        </authorList>
    </citation>
    <scope>NUCLEOTIDE SEQUENCE</scope>
    <source>
        <strain evidence="3">CCFEE 5810</strain>
    </source>
</reference>
<dbReference type="AlphaFoldDB" id="A0AAN7WG99"/>
<evidence type="ECO:0000256" key="2">
    <source>
        <dbReference type="SAM" id="Phobius"/>
    </source>
</evidence>
<evidence type="ECO:0000313" key="3">
    <source>
        <dbReference type="EMBL" id="KAK5706549.1"/>
    </source>
</evidence>
<evidence type="ECO:0000256" key="1">
    <source>
        <dbReference type="SAM" id="MobiDB-lite"/>
    </source>
</evidence>
<evidence type="ECO:0000313" key="4">
    <source>
        <dbReference type="Proteomes" id="UP001310594"/>
    </source>
</evidence>
<dbReference type="Proteomes" id="UP001310594">
    <property type="component" value="Unassembled WGS sequence"/>
</dbReference>
<feature type="transmembrane region" description="Helical" evidence="2">
    <location>
        <begin position="46"/>
        <end position="64"/>
    </location>
</feature>
<keyword evidence="2" id="KW-1133">Transmembrane helix</keyword>
<keyword evidence="2" id="KW-0472">Membrane</keyword>
<name>A0AAN7WG99_9PEZI</name>
<dbReference type="EMBL" id="JAVRQU010000002">
    <property type="protein sequence ID" value="KAK5706549.1"/>
    <property type="molecule type" value="Genomic_DNA"/>
</dbReference>
<gene>
    <name evidence="3" type="ORF">LTR97_001539</name>
</gene>
<comment type="caution">
    <text evidence="3">The sequence shown here is derived from an EMBL/GenBank/DDBJ whole genome shotgun (WGS) entry which is preliminary data.</text>
</comment>
<sequence length="144" mass="15884">MADSIQHTQTRRPNTLNRPGSHIPHPATSYPHQEPTHKQQHNPTNLSMVLFIPVILVIAGVAIYKESKQRKVEKRKLKAEAAQSGMPEANGHGTIYFNDSAIDMKLDQADIQAPPAYQSVDSSRLKVPSYDLDAALLKSHVAGL</sequence>